<keyword evidence="6 15" id="KW-0963">Cytoplasm</keyword>
<dbReference type="GO" id="GO:0005829">
    <property type="term" value="C:cytosol"/>
    <property type="evidence" value="ECO:0007669"/>
    <property type="project" value="TreeGrafter"/>
</dbReference>
<dbReference type="STRING" id="96561.Dole_1423"/>
<evidence type="ECO:0000259" key="16">
    <source>
        <dbReference type="Pfam" id="PF00156"/>
    </source>
</evidence>
<name>A8ZYX2_DESOH</name>
<evidence type="ECO:0000256" key="1">
    <source>
        <dbReference type="ARBA" id="ARBA00001946"/>
    </source>
</evidence>
<dbReference type="AlphaFoldDB" id="A8ZYX2"/>
<dbReference type="GO" id="GO:0000287">
    <property type="term" value="F:magnesium ion binding"/>
    <property type="evidence" value="ECO:0007669"/>
    <property type="project" value="TreeGrafter"/>
</dbReference>
<evidence type="ECO:0000256" key="5">
    <source>
        <dbReference type="ARBA" id="ARBA00011895"/>
    </source>
</evidence>
<evidence type="ECO:0000256" key="8">
    <source>
        <dbReference type="ARBA" id="ARBA00022679"/>
    </source>
</evidence>
<dbReference type="eggNOG" id="COG0634">
    <property type="taxonomic scope" value="Bacteria"/>
</dbReference>
<dbReference type="GO" id="GO:0004422">
    <property type="term" value="F:hypoxanthine phosphoribosyltransferase activity"/>
    <property type="evidence" value="ECO:0007669"/>
    <property type="project" value="InterPro"/>
</dbReference>
<dbReference type="GO" id="GO:0052657">
    <property type="term" value="F:guanine phosphoribosyltransferase activity"/>
    <property type="evidence" value="ECO:0007669"/>
    <property type="project" value="RHEA"/>
</dbReference>
<dbReference type="Gene3D" id="3.40.50.2020">
    <property type="match status" value="1"/>
</dbReference>
<dbReference type="KEGG" id="dol:Dole_1423"/>
<evidence type="ECO:0000256" key="4">
    <source>
        <dbReference type="ARBA" id="ARBA00008391"/>
    </source>
</evidence>
<organism evidence="17 18">
    <name type="scientific">Desulfosudis oleivorans (strain DSM 6200 / JCM 39069 / Hxd3)</name>
    <name type="common">Desulfococcus oleovorans</name>
    <dbReference type="NCBI Taxonomy" id="96561"/>
    <lineage>
        <taxon>Bacteria</taxon>
        <taxon>Pseudomonadati</taxon>
        <taxon>Thermodesulfobacteriota</taxon>
        <taxon>Desulfobacteria</taxon>
        <taxon>Desulfobacterales</taxon>
        <taxon>Desulfosudaceae</taxon>
        <taxon>Desulfosudis</taxon>
    </lineage>
</organism>
<dbReference type="HOGENOM" id="CLU_073615_0_0_7"/>
<dbReference type="GO" id="GO:0006178">
    <property type="term" value="P:guanine salvage"/>
    <property type="evidence" value="ECO:0007669"/>
    <property type="project" value="TreeGrafter"/>
</dbReference>
<evidence type="ECO:0000256" key="15">
    <source>
        <dbReference type="RuleBase" id="RU364099"/>
    </source>
</evidence>
<sequence length="177" mass="19416">MSMPELVPVLSAQQVEEIVVALGQRISSDFGEKGGVAVCVLKGAFVFFADLIRTLTIPVEVDFVGVASYGAQTESSGNIELTKPIESDITGRQVLVVEDIVDTGATARFLLDYLGGFEPARINLCAFLDKRERRNHAVRVDYSGHVVRDGFLVGYGLDWNGCYRNLKGIHRLEQNNP</sequence>
<keyword evidence="8 15" id="KW-0808">Transferase</keyword>
<keyword evidence="10 15" id="KW-0660">Purine salvage</keyword>
<keyword evidence="12 15" id="KW-0460">Magnesium</keyword>
<proteinExistence type="inferred from homology"/>
<dbReference type="PANTHER" id="PTHR43340">
    <property type="entry name" value="HYPOXANTHINE-GUANINE PHOSPHORIBOSYLTRANSFERASE"/>
    <property type="match status" value="1"/>
</dbReference>
<evidence type="ECO:0000256" key="7">
    <source>
        <dbReference type="ARBA" id="ARBA00022676"/>
    </source>
</evidence>
<protein>
    <recommendedName>
        <fullName evidence="5 15">Hypoxanthine phosphoribosyltransferase</fullName>
        <ecNumber evidence="5 15">2.4.2.8</ecNumber>
    </recommendedName>
</protein>
<dbReference type="EMBL" id="CP000859">
    <property type="protein sequence ID" value="ABW67227.1"/>
    <property type="molecule type" value="Genomic_DNA"/>
</dbReference>
<comment type="catalytic activity">
    <reaction evidence="14">
        <text>IMP + diphosphate = hypoxanthine + 5-phospho-alpha-D-ribose 1-diphosphate</text>
        <dbReference type="Rhea" id="RHEA:17973"/>
        <dbReference type="ChEBI" id="CHEBI:17368"/>
        <dbReference type="ChEBI" id="CHEBI:33019"/>
        <dbReference type="ChEBI" id="CHEBI:58017"/>
        <dbReference type="ChEBI" id="CHEBI:58053"/>
        <dbReference type="EC" id="2.4.2.8"/>
    </reaction>
    <physiologicalReaction direction="right-to-left" evidence="14">
        <dbReference type="Rhea" id="RHEA:17975"/>
    </physiologicalReaction>
</comment>
<dbReference type="InterPro" id="IPR005904">
    <property type="entry name" value="Hxn_phspho_trans"/>
</dbReference>
<evidence type="ECO:0000256" key="12">
    <source>
        <dbReference type="ARBA" id="ARBA00022842"/>
    </source>
</evidence>
<dbReference type="UniPathway" id="UPA00591">
    <property type="reaction ID" value="UER00648"/>
</dbReference>
<feature type="domain" description="Phosphoribosyltransferase" evidence="16">
    <location>
        <begin position="12"/>
        <end position="158"/>
    </location>
</feature>
<dbReference type="RefSeq" id="WP_012174843.1">
    <property type="nucleotide sequence ID" value="NC_009943.1"/>
</dbReference>
<comment type="pathway">
    <text evidence="3 15">Purine metabolism; IMP biosynthesis via salvage pathway; IMP from hypoxanthine: step 1/1.</text>
</comment>
<dbReference type="InterPro" id="IPR000836">
    <property type="entry name" value="PRTase_dom"/>
</dbReference>
<dbReference type="EC" id="2.4.2.8" evidence="5 15"/>
<keyword evidence="9 15" id="KW-0479">Metal-binding</keyword>
<dbReference type="InterPro" id="IPR029057">
    <property type="entry name" value="PRTase-like"/>
</dbReference>
<evidence type="ECO:0000256" key="14">
    <source>
        <dbReference type="ARBA" id="ARBA00049402"/>
    </source>
</evidence>
<dbReference type="PANTHER" id="PTHR43340:SF1">
    <property type="entry name" value="HYPOXANTHINE PHOSPHORIBOSYLTRANSFERASE"/>
    <property type="match status" value="1"/>
</dbReference>
<evidence type="ECO:0000256" key="9">
    <source>
        <dbReference type="ARBA" id="ARBA00022723"/>
    </source>
</evidence>
<gene>
    <name evidence="17" type="ordered locus">Dole_1423</name>
</gene>
<keyword evidence="18" id="KW-1185">Reference proteome</keyword>
<evidence type="ECO:0000313" key="17">
    <source>
        <dbReference type="EMBL" id="ABW67227.1"/>
    </source>
</evidence>
<dbReference type="Proteomes" id="UP000008561">
    <property type="component" value="Chromosome"/>
</dbReference>
<comment type="cofactor">
    <cofactor evidence="1 15">
        <name>Mg(2+)</name>
        <dbReference type="ChEBI" id="CHEBI:18420"/>
    </cofactor>
</comment>
<keyword evidence="7 15" id="KW-0328">Glycosyltransferase</keyword>
<evidence type="ECO:0000256" key="11">
    <source>
        <dbReference type="ARBA" id="ARBA00022741"/>
    </source>
</evidence>
<dbReference type="GO" id="GO:0032264">
    <property type="term" value="P:IMP salvage"/>
    <property type="evidence" value="ECO:0007669"/>
    <property type="project" value="UniProtKB-UniPathway"/>
</dbReference>
<comment type="similarity">
    <text evidence="4 15">Belongs to the purine/pyrimidine phosphoribosyltransferase family.</text>
</comment>
<evidence type="ECO:0000256" key="3">
    <source>
        <dbReference type="ARBA" id="ARBA00004669"/>
    </source>
</evidence>
<dbReference type="SUPFAM" id="SSF53271">
    <property type="entry name" value="PRTase-like"/>
    <property type="match status" value="1"/>
</dbReference>
<dbReference type="InterPro" id="IPR050408">
    <property type="entry name" value="HGPRT"/>
</dbReference>
<accession>A8ZYX2</accession>
<reference evidence="17 18" key="1">
    <citation type="submission" date="2007-10" db="EMBL/GenBank/DDBJ databases">
        <title>Complete sequence of Desulfococcus oleovorans Hxd3.</title>
        <authorList>
            <consortium name="US DOE Joint Genome Institute"/>
            <person name="Copeland A."/>
            <person name="Lucas S."/>
            <person name="Lapidus A."/>
            <person name="Barry K."/>
            <person name="Glavina del Rio T."/>
            <person name="Dalin E."/>
            <person name="Tice H."/>
            <person name="Pitluck S."/>
            <person name="Kiss H."/>
            <person name="Brettin T."/>
            <person name="Bruce D."/>
            <person name="Detter J.C."/>
            <person name="Han C."/>
            <person name="Schmutz J."/>
            <person name="Larimer F."/>
            <person name="Land M."/>
            <person name="Hauser L."/>
            <person name="Kyrpides N."/>
            <person name="Kim E."/>
            <person name="Wawrik B."/>
            <person name="Richardson P."/>
        </authorList>
    </citation>
    <scope>NUCLEOTIDE SEQUENCE [LARGE SCALE GENOMIC DNA]</scope>
    <source>
        <strain evidence="18">DSM 6200 / JCM 39069 / Hxd3</strain>
    </source>
</reference>
<dbReference type="CDD" id="cd06223">
    <property type="entry name" value="PRTases_typeI"/>
    <property type="match status" value="1"/>
</dbReference>
<evidence type="ECO:0000256" key="6">
    <source>
        <dbReference type="ARBA" id="ARBA00022490"/>
    </source>
</evidence>
<dbReference type="GO" id="GO:0032263">
    <property type="term" value="P:GMP salvage"/>
    <property type="evidence" value="ECO:0007669"/>
    <property type="project" value="TreeGrafter"/>
</dbReference>
<keyword evidence="11 15" id="KW-0547">Nucleotide-binding</keyword>
<evidence type="ECO:0000256" key="13">
    <source>
        <dbReference type="ARBA" id="ARBA00048811"/>
    </source>
</evidence>
<dbReference type="NCBIfam" id="TIGR01203">
    <property type="entry name" value="HGPRTase"/>
    <property type="match status" value="1"/>
</dbReference>
<comment type="catalytic activity">
    <reaction evidence="13">
        <text>GMP + diphosphate = guanine + 5-phospho-alpha-D-ribose 1-diphosphate</text>
        <dbReference type="Rhea" id="RHEA:25424"/>
        <dbReference type="ChEBI" id="CHEBI:16235"/>
        <dbReference type="ChEBI" id="CHEBI:33019"/>
        <dbReference type="ChEBI" id="CHEBI:58017"/>
        <dbReference type="ChEBI" id="CHEBI:58115"/>
        <dbReference type="EC" id="2.4.2.8"/>
    </reaction>
    <physiologicalReaction direction="right-to-left" evidence="13">
        <dbReference type="Rhea" id="RHEA:25426"/>
    </physiologicalReaction>
</comment>
<dbReference type="Pfam" id="PF00156">
    <property type="entry name" value="Pribosyltran"/>
    <property type="match status" value="1"/>
</dbReference>
<dbReference type="GO" id="GO:0006166">
    <property type="term" value="P:purine ribonucleoside salvage"/>
    <property type="evidence" value="ECO:0007669"/>
    <property type="project" value="UniProtKB-KW"/>
</dbReference>
<comment type="subcellular location">
    <subcellularLocation>
        <location evidence="2 15">Cytoplasm</location>
    </subcellularLocation>
</comment>
<evidence type="ECO:0000256" key="10">
    <source>
        <dbReference type="ARBA" id="ARBA00022726"/>
    </source>
</evidence>
<evidence type="ECO:0000313" key="18">
    <source>
        <dbReference type="Proteomes" id="UP000008561"/>
    </source>
</evidence>
<dbReference type="GO" id="GO:0046100">
    <property type="term" value="P:hypoxanthine metabolic process"/>
    <property type="evidence" value="ECO:0007669"/>
    <property type="project" value="TreeGrafter"/>
</dbReference>
<dbReference type="GO" id="GO:0000166">
    <property type="term" value="F:nucleotide binding"/>
    <property type="evidence" value="ECO:0007669"/>
    <property type="project" value="UniProtKB-KW"/>
</dbReference>
<evidence type="ECO:0000256" key="2">
    <source>
        <dbReference type="ARBA" id="ARBA00004496"/>
    </source>
</evidence>